<protein>
    <submittedName>
        <fullName evidence="1">17219_t:CDS:1</fullName>
    </submittedName>
</protein>
<feature type="non-terminal residue" evidence="1">
    <location>
        <position position="306"/>
    </location>
</feature>
<name>A0A9N9IWU9_9GLOM</name>
<dbReference type="EMBL" id="CAJVPY010015743">
    <property type="protein sequence ID" value="CAG8753401.1"/>
    <property type="molecule type" value="Genomic_DNA"/>
</dbReference>
<proteinExistence type="predicted"/>
<comment type="caution">
    <text evidence="1">The sequence shown here is derived from an EMBL/GenBank/DDBJ whole genome shotgun (WGS) entry which is preliminary data.</text>
</comment>
<accession>A0A9N9IWU9</accession>
<dbReference type="AlphaFoldDB" id="A0A9N9IWU9"/>
<sequence>HLTEILANDFIPNIKNTWNKFCYNCEFSSYWNVLKHDWKFAIEKEIRNSLTISGNTSTTKRKQEGLREKKVKKQSNRFDIKESTTDNDEVKSDYNLSNFELAYRAFDPSKMWVLNSSEHVVEKNEIFFSNPKQVPKIDKNIVNLLIKYNIDNLPALQKVIFKPLFSDNAPYSTDLDYINLAYRSMYSLWRGEDDFISASRLEGWFKMNLWAHLIDPAFHVIEIDLVREEGMCLLSSDRKNIDRLRNKHLEFGVIEAGRNWEATKGTKLLTDSLKASKMLKDMINVLATEYNMKEDVLRKLQIAGIL</sequence>
<reference evidence="1" key="1">
    <citation type="submission" date="2021-06" db="EMBL/GenBank/DDBJ databases">
        <authorList>
            <person name="Kallberg Y."/>
            <person name="Tangrot J."/>
            <person name="Rosling A."/>
        </authorList>
    </citation>
    <scope>NUCLEOTIDE SEQUENCE</scope>
    <source>
        <strain evidence="1">MA453B</strain>
    </source>
</reference>
<organism evidence="1 2">
    <name type="scientific">Dentiscutata erythropus</name>
    <dbReference type="NCBI Taxonomy" id="1348616"/>
    <lineage>
        <taxon>Eukaryota</taxon>
        <taxon>Fungi</taxon>
        <taxon>Fungi incertae sedis</taxon>
        <taxon>Mucoromycota</taxon>
        <taxon>Glomeromycotina</taxon>
        <taxon>Glomeromycetes</taxon>
        <taxon>Diversisporales</taxon>
        <taxon>Gigasporaceae</taxon>
        <taxon>Dentiscutata</taxon>
    </lineage>
</organism>
<gene>
    <name evidence="1" type="ORF">DERYTH_LOCUS17101</name>
</gene>
<keyword evidence="2" id="KW-1185">Reference proteome</keyword>
<evidence type="ECO:0000313" key="2">
    <source>
        <dbReference type="Proteomes" id="UP000789405"/>
    </source>
</evidence>
<dbReference type="OrthoDB" id="2447334at2759"/>
<evidence type="ECO:0000313" key="1">
    <source>
        <dbReference type="EMBL" id="CAG8753401.1"/>
    </source>
</evidence>
<dbReference type="Proteomes" id="UP000789405">
    <property type="component" value="Unassembled WGS sequence"/>
</dbReference>